<evidence type="ECO:0000313" key="3">
    <source>
        <dbReference type="Proteomes" id="UP001550210"/>
    </source>
</evidence>
<name>A0ABV2USP6_9ACTN</name>
<evidence type="ECO:0000313" key="2">
    <source>
        <dbReference type="EMBL" id="MET9844573.1"/>
    </source>
</evidence>
<dbReference type="Proteomes" id="UP001550210">
    <property type="component" value="Unassembled WGS sequence"/>
</dbReference>
<reference evidence="2 3" key="1">
    <citation type="submission" date="2024-06" db="EMBL/GenBank/DDBJ databases">
        <title>The Natural Products Discovery Center: Release of the First 8490 Sequenced Strains for Exploring Actinobacteria Biosynthetic Diversity.</title>
        <authorList>
            <person name="Kalkreuter E."/>
            <person name="Kautsar S.A."/>
            <person name="Yang D."/>
            <person name="Bader C.D."/>
            <person name="Teijaro C.N."/>
            <person name="Fluegel L."/>
            <person name="Davis C.M."/>
            <person name="Simpson J.R."/>
            <person name="Lauterbach L."/>
            <person name="Steele A.D."/>
            <person name="Gui C."/>
            <person name="Meng S."/>
            <person name="Li G."/>
            <person name="Viehrig K."/>
            <person name="Ye F."/>
            <person name="Su P."/>
            <person name="Kiefer A.F."/>
            <person name="Nichols A."/>
            <person name="Cepeda A.J."/>
            <person name="Yan W."/>
            <person name="Fan B."/>
            <person name="Jiang Y."/>
            <person name="Adhikari A."/>
            <person name="Zheng C.-J."/>
            <person name="Schuster L."/>
            <person name="Cowan T.M."/>
            <person name="Smanski M.J."/>
            <person name="Chevrette M.G."/>
            <person name="De Carvalho L.P.S."/>
            <person name="Shen B."/>
        </authorList>
    </citation>
    <scope>NUCLEOTIDE SEQUENCE [LARGE SCALE GENOMIC DNA]</scope>
    <source>
        <strain evidence="2 3">NPDC006434</strain>
    </source>
</reference>
<evidence type="ECO:0000256" key="1">
    <source>
        <dbReference type="SAM" id="MobiDB-lite"/>
    </source>
</evidence>
<dbReference type="Pfam" id="PF16259">
    <property type="entry name" value="DUF4913"/>
    <property type="match status" value="1"/>
</dbReference>
<feature type="region of interest" description="Disordered" evidence="1">
    <location>
        <begin position="1"/>
        <end position="26"/>
    </location>
</feature>
<dbReference type="InterPro" id="IPR032584">
    <property type="entry name" value="DUF4913"/>
</dbReference>
<organism evidence="2 3">
    <name type="scientific">Streptomyces ossamyceticus</name>
    <dbReference type="NCBI Taxonomy" id="249581"/>
    <lineage>
        <taxon>Bacteria</taxon>
        <taxon>Bacillati</taxon>
        <taxon>Actinomycetota</taxon>
        <taxon>Actinomycetes</taxon>
        <taxon>Kitasatosporales</taxon>
        <taxon>Streptomycetaceae</taxon>
        <taxon>Streptomyces</taxon>
    </lineage>
</organism>
<protein>
    <submittedName>
        <fullName evidence="2">DUF4913 domain-containing protein</fullName>
    </submittedName>
</protein>
<keyword evidence="3" id="KW-1185">Reference proteome</keyword>
<sequence length="155" mass="17481">MTSPSAGTGREEFPEESVEDIRRDEESAARPAELFYGNVGEFVTDRFVHFVSRPAPGSGRVWCPEWYRHAEALSRLDSLWRAWEALRWDAGPGMSNWWVHHLDPTVRALLDPVTGPFGRCVDGHSPQEPLPVETPPAGLFDDQRLPTSRNPFALD</sequence>
<accession>A0ABV2USP6</accession>
<feature type="region of interest" description="Disordered" evidence="1">
    <location>
        <begin position="120"/>
        <end position="155"/>
    </location>
</feature>
<dbReference type="EMBL" id="JBEXPZ010000009">
    <property type="protein sequence ID" value="MET9844573.1"/>
    <property type="molecule type" value="Genomic_DNA"/>
</dbReference>
<dbReference type="RefSeq" id="WP_355394347.1">
    <property type="nucleotide sequence ID" value="NZ_JBEGHN010000012.1"/>
</dbReference>
<feature type="compositionally biased region" description="Polar residues" evidence="1">
    <location>
        <begin position="145"/>
        <end position="155"/>
    </location>
</feature>
<comment type="caution">
    <text evidence="2">The sequence shown here is derived from an EMBL/GenBank/DDBJ whole genome shotgun (WGS) entry which is preliminary data.</text>
</comment>
<gene>
    <name evidence="2" type="ORF">ABZZ21_08285</name>
</gene>
<proteinExistence type="predicted"/>